<dbReference type="InterPro" id="IPR007737">
    <property type="entry name" value="Mga_HTH"/>
</dbReference>
<dbReference type="SUPFAM" id="SSF63520">
    <property type="entry name" value="PTS-regulatory domain, PRD"/>
    <property type="match status" value="2"/>
</dbReference>
<dbReference type="PROSITE" id="PS51099">
    <property type="entry name" value="PTS_EIIB_TYPE_2"/>
    <property type="match status" value="1"/>
</dbReference>
<proteinExistence type="predicted"/>
<dbReference type="InterPro" id="IPR013011">
    <property type="entry name" value="PTS_EIIB_2"/>
</dbReference>
<dbReference type="Pfam" id="PF05043">
    <property type="entry name" value="Mga"/>
    <property type="match status" value="1"/>
</dbReference>
<dbReference type="RefSeq" id="WP_123607690.1">
    <property type="nucleotide sequence ID" value="NZ_RJVG01000001.1"/>
</dbReference>
<evidence type="ECO:0000313" key="8">
    <source>
        <dbReference type="EMBL" id="ROR31594.1"/>
    </source>
</evidence>
<dbReference type="Pfam" id="PF00874">
    <property type="entry name" value="PRD"/>
    <property type="match status" value="2"/>
</dbReference>
<dbReference type="PANTHER" id="PTHR30185:SF18">
    <property type="entry name" value="TRANSCRIPTIONAL REGULATOR MTLR"/>
    <property type="match status" value="1"/>
</dbReference>
<dbReference type="PROSITE" id="PS51372">
    <property type="entry name" value="PRD_2"/>
    <property type="match status" value="2"/>
</dbReference>
<keyword evidence="9" id="KW-1185">Reference proteome</keyword>
<dbReference type="EMBL" id="RJVG01000001">
    <property type="protein sequence ID" value="ROR31594.1"/>
    <property type="molecule type" value="Genomic_DNA"/>
</dbReference>
<evidence type="ECO:0000256" key="2">
    <source>
        <dbReference type="ARBA" id="ARBA00022737"/>
    </source>
</evidence>
<evidence type="ECO:0000256" key="1">
    <source>
        <dbReference type="ARBA" id="ARBA00022679"/>
    </source>
</evidence>
<keyword evidence="3" id="KW-0805">Transcription regulation</keyword>
<dbReference type="Gene3D" id="3.40.50.2300">
    <property type="match status" value="1"/>
</dbReference>
<dbReference type="GO" id="GO:0008982">
    <property type="term" value="F:protein-N(PI)-phosphohistidine-sugar phosphotransferase activity"/>
    <property type="evidence" value="ECO:0007669"/>
    <property type="project" value="InterPro"/>
</dbReference>
<dbReference type="GO" id="GO:0006355">
    <property type="term" value="P:regulation of DNA-templated transcription"/>
    <property type="evidence" value="ECO:0007669"/>
    <property type="project" value="InterPro"/>
</dbReference>
<organism evidence="8 9">
    <name type="scientific">Mobilisporobacter senegalensis</name>
    <dbReference type="NCBI Taxonomy" id="1329262"/>
    <lineage>
        <taxon>Bacteria</taxon>
        <taxon>Bacillati</taxon>
        <taxon>Bacillota</taxon>
        <taxon>Clostridia</taxon>
        <taxon>Lachnospirales</taxon>
        <taxon>Lachnospiraceae</taxon>
        <taxon>Mobilisporobacter</taxon>
    </lineage>
</organism>
<dbReference type="Proteomes" id="UP000273083">
    <property type="component" value="Unassembled WGS sequence"/>
</dbReference>
<dbReference type="InterPro" id="IPR011608">
    <property type="entry name" value="PRD"/>
</dbReference>
<dbReference type="GO" id="GO:0009401">
    <property type="term" value="P:phosphoenolpyruvate-dependent sugar phosphotransferase system"/>
    <property type="evidence" value="ECO:0007669"/>
    <property type="project" value="InterPro"/>
</dbReference>
<dbReference type="SUPFAM" id="SSF52794">
    <property type="entry name" value="PTS system IIB component-like"/>
    <property type="match status" value="1"/>
</dbReference>
<feature type="domain" description="PRD" evidence="7">
    <location>
        <begin position="289"/>
        <end position="404"/>
    </location>
</feature>
<reference evidence="8 9" key="1">
    <citation type="submission" date="2018-11" db="EMBL/GenBank/DDBJ databases">
        <title>Genomic Encyclopedia of Type Strains, Phase IV (KMG-IV): sequencing the most valuable type-strain genomes for metagenomic binning, comparative biology and taxonomic classification.</title>
        <authorList>
            <person name="Goeker M."/>
        </authorList>
    </citation>
    <scope>NUCLEOTIDE SEQUENCE [LARGE SCALE GENOMIC DNA]</scope>
    <source>
        <strain evidence="8 9">DSM 26537</strain>
    </source>
</reference>
<evidence type="ECO:0000256" key="3">
    <source>
        <dbReference type="ARBA" id="ARBA00023015"/>
    </source>
</evidence>
<feature type="domain" description="PTS EIIB type-2" evidence="6">
    <location>
        <begin position="406"/>
        <end position="496"/>
    </location>
</feature>
<comment type="caution">
    <text evidence="8">The sequence shown here is derived from an EMBL/GenBank/DDBJ whole genome shotgun (WGS) entry which is preliminary data.</text>
</comment>
<dbReference type="InterPro" id="IPR050661">
    <property type="entry name" value="BglG_antiterminators"/>
</dbReference>
<dbReference type="AlphaFoldDB" id="A0A3N1XYB6"/>
<evidence type="ECO:0000256" key="5">
    <source>
        <dbReference type="ARBA" id="ARBA00023163"/>
    </source>
</evidence>
<protein>
    <submittedName>
        <fullName evidence="8">Transcriptional antiterminator</fullName>
    </submittedName>
</protein>
<gene>
    <name evidence="8" type="ORF">EDD66_101211</name>
</gene>
<keyword evidence="1" id="KW-0808">Transferase</keyword>
<dbReference type="CDD" id="cd05568">
    <property type="entry name" value="PTS_IIB_bgl_like"/>
    <property type="match status" value="1"/>
</dbReference>
<evidence type="ECO:0000256" key="4">
    <source>
        <dbReference type="ARBA" id="ARBA00023159"/>
    </source>
</evidence>
<evidence type="ECO:0000259" key="6">
    <source>
        <dbReference type="PROSITE" id="PS51099"/>
    </source>
</evidence>
<keyword evidence="5" id="KW-0804">Transcription</keyword>
<dbReference type="InterPro" id="IPR036634">
    <property type="entry name" value="PRD_sf"/>
</dbReference>
<dbReference type="Gene3D" id="1.10.1790.10">
    <property type="entry name" value="PRD domain"/>
    <property type="match status" value="2"/>
</dbReference>
<sequence length="644" mass="75662">MNEKMKPRQYEILKFLVTSSAPLDIVFFQNEFKKSERTIRYDMNELKKICAEKNVEIRYRTKWGFYIPAEQKAKCSKILIAGRPQKTTGFLKNTEEKRILELFFYFFVKKKDISAEQIAGEFYISRSTLMRIIPRFDEYFDYRIHLSSHKTGGYELQGDELILRHIVAEYLAQRFKGSYTAEDWYLLMPDTLKKYMNLQRLITISNEIKKVNARYNVWISNSGFLNLLSYCIASDIRKHFCKSENSISEAQGYGETLLSRLNKRVDSIELGYLKDILIENEIVVNIQETDEKKVNSSLEKIIEFLEKEEAKSNYKFDMTGLFEDLYGHLKHSLFLFMISKDKNNEKDENYIVIQEVKENYYDFYCMAVECSRILEQEFEIDFTDTEICYIAVYLYKNCKKQINKKKNVLLVCATGKGLSHLLAIRLENVFPMLNVAGQISPYQLSNMNFGKTVDFIISTIPLNAVGIPVLKISRILSMEDIKRIQEFLDYGKLVDEIPLQERDRASFNSKADPFEISKTIQQETNFNSLTSAAGIISKLILTLLEYTSKFPEEYRMSQDVLLGMIIHMSMAVPRWFQGTNQDTLKEIEEEYTKIEKDHRVIFEIMEKFFTLVENSLQVSITIEEKIAFFLYIIKEEKEDESTYY</sequence>
<feature type="domain" description="PRD" evidence="7">
    <location>
        <begin position="528"/>
        <end position="642"/>
    </location>
</feature>
<dbReference type="OrthoDB" id="3175596at2"/>
<evidence type="ECO:0000313" key="9">
    <source>
        <dbReference type="Proteomes" id="UP000273083"/>
    </source>
</evidence>
<evidence type="ECO:0000259" key="7">
    <source>
        <dbReference type="PROSITE" id="PS51372"/>
    </source>
</evidence>
<accession>A0A3N1XYB6</accession>
<keyword evidence="4" id="KW-0010">Activator</keyword>
<dbReference type="PANTHER" id="PTHR30185">
    <property type="entry name" value="CRYPTIC BETA-GLUCOSIDE BGL OPERON ANTITERMINATOR"/>
    <property type="match status" value="1"/>
</dbReference>
<keyword evidence="2" id="KW-0677">Repeat</keyword>
<name>A0A3N1XYB6_9FIRM</name>
<dbReference type="InterPro" id="IPR036095">
    <property type="entry name" value="PTS_EIIB-like_sf"/>
</dbReference>